<evidence type="ECO:0000313" key="2">
    <source>
        <dbReference type="EMBL" id="KAB0401799.1"/>
    </source>
</evidence>
<name>A0A6A1Q490_BALPH</name>
<dbReference type="InterPro" id="IPR038923">
    <property type="entry name" value="Centrobin"/>
</dbReference>
<feature type="compositionally biased region" description="Low complexity" evidence="1">
    <location>
        <begin position="156"/>
        <end position="167"/>
    </location>
</feature>
<organism evidence="2 3">
    <name type="scientific">Balaenoptera physalus</name>
    <name type="common">Fin whale</name>
    <name type="synonym">Balaena physalus</name>
    <dbReference type="NCBI Taxonomy" id="9770"/>
    <lineage>
        <taxon>Eukaryota</taxon>
        <taxon>Metazoa</taxon>
        <taxon>Chordata</taxon>
        <taxon>Craniata</taxon>
        <taxon>Vertebrata</taxon>
        <taxon>Euteleostomi</taxon>
        <taxon>Mammalia</taxon>
        <taxon>Eutheria</taxon>
        <taxon>Laurasiatheria</taxon>
        <taxon>Artiodactyla</taxon>
        <taxon>Whippomorpha</taxon>
        <taxon>Cetacea</taxon>
        <taxon>Mysticeti</taxon>
        <taxon>Balaenopteridae</taxon>
        <taxon>Balaenoptera</taxon>
    </lineage>
</organism>
<proteinExistence type="predicted"/>
<feature type="compositionally biased region" description="Basic and acidic residues" evidence="1">
    <location>
        <begin position="230"/>
        <end position="240"/>
    </location>
</feature>
<evidence type="ECO:0008006" key="4">
    <source>
        <dbReference type="Google" id="ProtNLM"/>
    </source>
</evidence>
<dbReference type="GO" id="GO:0051299">
    <property type="term" value="P:centrosome separation"/>
    <property type="evidence" value="ECO:0007669"/>
    <property type="project" value="TreeGrafter"/>
</dbReference>
<feature type="region of interest" description="Disordered" evidence="1">
    <location>
        <begin position="393"/>
        <end position="450"/>
    </location>
</feature>
<accession>A0A6A1Q490</accession>
<dbReference type="PANTHER" id="PTHR34439">
    <property type="entry name" value="CENTROBIN"/>
    <property type="match status" value="1"/>
</dbReference>
<feature type="region of interest" description="Disordered" evidence="1">
    <location>
        <begin position="125"/>
        <end position="317"/>
    </location>
</feature>
<feature type="compositionally biased region" description="Low complexity" evidence="1">
    <location>
        <begin position="182"/>
        <end position="196"/>
    </location>
</feature>
<comment type="caution">
    <text evidence="2">The sequence shown here is derived from an EMBL/GenBank/DDBJ whole genome shotgun (WGS) entry which is preliminary data.</text>
</comment>
<dbReference type="PANTHER" id="PTHR34439:SF1">
    <property type="entry name" value="CENTROBIN"/>
    <property type="match status" value="1"/>
</dbReference>
<feature type="compositionally biased region" description="Basic and acidic residues" evidence="1">
    <location>
        <begin position="393"/>
        <end position="419"/>
    </location>
</feature>
<feature type="compositionally biased region" description="Pro residues" evidence="1">
    <location>
        <begin position="128"/>
        <end position="143"/>
    </location>
</feature>
<gene>
    <name evidence="2" type="ORF">E2I00_020014</name>
</gene>
<dbReference type="OrthoDB" id="8190486at2759"/>
<keyword evidence="3" id="KW-1185">Reference proteome</keyword>
<dbReference type="AlphaFoldDB" id="A0A6A1Q490"/>
<feature type="non-terminal residue" evidence="2">
    <location>
        <position position="1"/>
    </location>
</feature>
<feature type="non-terminal residue" evidence="2">
    <location>
        <position position="450"/>
    </location>
</feature>
<protein>
    <recommendedName>
        <fullName evidence="4">Centrobin</fullName>
    </recommendedName>
</protein>
<sequence>AYEPRQNRADNDPAFPYSQARCESQRIQMESELAVQLEQRVTERLAQAQESSLRQAACLREHHRKQLQELHGQHQQELLAREQARVRELQAGSQRLEEQRGELVGRLQALLQAHWEEASRLLSTAALPPSPPVPPTDPSSPGPREPEKGERSIWTVPPVAVALKPVLQQSREAQEEPPRVLPPVLCSPSPDLSLLLGPTFQSQHSFQPLEPKPDLTSSSAEAFSAAGSFHPDHRAERPFPEEDPGSDGDGSLKQGLPPPSQLQGLKHFLHQLLETAPQSNKNPSNDLLPPKSGPLTAASWEEAPQAPRLPPPVHKTKVPLAMAPSLFRVHELPSAHSQSSGPSVGSPERGGDGLAPSRQLMEVSQLLRLYQARGWGALPAEDLLLYLKRLEHSGTDSRGDNAPRRNTDSRLGDMPRKEIPSQALPRRLATAPKTERPPARKKSGHPAPGS</sequence>
<feature type="region of interest" description="Disordered" evidence="1">
    <location>
        <begin position="329"/>
        <end position="357"/>
    </location>
</feature>
<evidence type="ECO:0000256" key="1">
    <source>
        <dbReference type="SAM" id="MobiDB-lite"/>
    </source>
</evidence>
<evidence type="ECO:0000313" key="3">
    <source>
        <dbReference type="Proteomes" id="UP000437017"/>
    </source>
</evidence>
<reference evidence="2 3" key="1">
    <citation type="journal article" date="2019" name="PLoS ONE">
        <title>Genomic analyses reveal an absence of contemporary introgressive admixture between fin whales and blue whales, despite known hybrids.</title>
        <authorList>
            <person name="Westbury M.V."/>
            <person name="Petersen B."/>
            <person name="Lorenzen E.D."/>
        </authorList>
    </citation>
    <scope>NUCLEOTIDE SEQUENCE [LARGE SCALE GENOMIC DNA]</scope>
    <source>
        <strain evidence="2">FinWhale-01</strain>
    </source>
</reference>
<feature type="compositionally biased region" description="Low complexity" evidence="1">
    <location>
        <begin position="217"/>
        <end position="229"/>
    </location>
</feature>
<feature type="compositionally biased region" description="Polar residues" evidence="1">
    <location>
        <begin position="276"/>
        <end position="285"/>
    </location>
</feature>
<dbReference type="GO" id="GO:1902410">
    <property type="term" value="P:mitotic cytokinetic process"/>
    <property type="evidence" value="ECO:0007669"/>
    <property type="project" value="TreeGrafter"/>
</dbReference>
<dbReference type="GO" id="GO:0005813">
    <property type="term" value="C:centrosome"/>
    <property type="evidence" value="ECO:0007669"/>
    <property type="project" value="TreeGrafter"/>
</dbReference>
<dbReference type="GO" id="GO:1902017">
    <property type="term" value="P:regulation of cilium assembly"/>
    <property type="evidence" value="ECO:0007669"/>
    <property type="project" value="InterPro"/>
</dbReference>
<dbReference type="GO" id="GO:0005814">
    <property type="term" value="C:centriole"/>
    <property type="evidence" value="ECO:0007669"/>
    <property type="project" value="TreeGrafter"/>
</dbReference>
<dbReference type="EMBL" id="SGJD01001146">
    <property type="protein sequence ID" value="KAB0401799.1"/>
    <property type="molecule type" value="Genomic_DNA"/>
</dbReference>
<dbReference type="GO" id="GO:0007099">
    <property type="term" value="P:centriole replication"/>
    <property type="evidence" value="ECO:0007669"/>
    <property type="project" value="InterPro"/>
</dbReference>
<dbReference type="Proteomes" id="UP000437017">
    <property type="component" value="Unassembled WGS sequence"/>
</dbReference>